<keyword evidence="3" id="KW-1185">Reference proteome</keyword>
<protein>
    <submittedName>
        <fullName evidence="2">Aromatic di-alanine and TPR containing protein</fullName>
    </submittedName>
</protein>
<dbReference type="SUPFAM" id="SSF48452">
    <property type="entry name" value="TPR-like"/>
    <property type="match status" value="1"/>
</dbReference>
<dbReference type="InterPro" id="IPR024983">
    <property type="entry name" value="CHAT_dom"/>
</dbReference>
<dbReference type="InterPro" id="IPR019734">
    <property type="entry name" value="TPR_rpt"/>
</dbReference>
<evidence type="ECO:0000259" key="1">
    <source>
        <dbReference type="Pfam" id="PF12770"/>
    </source>
</evidence>
<dbReference type="PANTHER" id="PTHR19959:SF119">
    <property type="entry name" value="FUNGAL LIPASE-LIKE DOMAIN-CONTAINING PROTEIN"/>
    <property type="match status" value="1"/>
</dbReference>
<accession>A0A5N5Q8E3</accession>
<gene>
    <name evidence="2" type="ORF">CTheo_8509</name>
</gene>
<dbReference type="Pfam" id="PF13181">
    <property type="entry name" value="TPR_8"/>
    <property type="match status" value="1"/>
</dbReference>
<dbReference type="Gene3D" id="1.25.40.10">
    <property type="entry name" value="Tetratricopeptide repeat domain"/>
    <property type="match status" value="4"/>
</dbReference>
<dbReference type="Pfam" id="PF13374">
    <property type="entry name" value="TPR_10"/>
    <property type="match status" value="1"/>
</dbReference>
<organism evidence="2 3">
    <name type="scientific">Ceratobasidium theobromae</name>
    <dbReference type="NCBI Taxonomy" id="1582974"/>
    <lineage>
        <taxon>Eukaryota</taxon>
        <taxon>Fungi</taxon>
        <taxon>Dikarya</taxon>
        <taxon>Basidiomycota</taxon>
        <taxon>Agaricomycotina</taxon>
        <taxon>Agaricomycetes</taxon>
        <taxon>Cantharellales</taxon>
        <taxon>Ceratobasidiaceae</taxon>
        <taxon>Ceratobasidium</taxon>
    </lineage>
</organism>
<proteinExistence type="predicted"/>
<dbReference type="InterPro" id="IPR011990">
    <property type="entry name" value="TPR-like_helical_dom_sf"/>
</dbReference>
<name>A0A5N5Q8E3_9AGAM</name>
<dbReference type="EMBL" id="SSOP01000599">
    <property type="protein sequence ID" value="KAB5588050.1"/>
    <property type="molecule type" value="Genomic_DNA"/>
</dbReference>
<reference evidence="2 3" key="1">
    <citation type="journal article" date="2019" name="Fungal Biol. Biotechnol.">
        <title>Draft genome sequence of fastidious pathogen Ceratobasidium theobromae, which causes vascular-streak dieback in Theobroma cacao.</title>
        <authorList>
            <person name="Ali S.S."/>
            <person name="Asman A."/>
            <person name="Shao J."/>
            <person name="Firmansyah A.P."/>
            <person name="Susilo A.W."/>
            <person name="Rosmana A."/>
            <person name="McMahon P."/>
            <person name="Junaid M."/>
            <person name="Guest D."/>
            <person name="Kheng T.Y."/>
            <person name="Meinhardt L.W."/>
            <person name="Bailey B.A."/>
        </authorList>
    </citation>
    <scope>NUCLEOTIDE SEQUENCE [LARGE SCALE GENOMIC DNA]</scope>
    <source>
        <strain evidence="2 3">CT2</strain>
    </source>
</reference>
<dbReference type="PANTHER" id="PTHR19959">
    <property type="entry name" value="KINESIN LIGHT CHAIN"/>
    <property type="match status" value="1"/>
</dbReference>
<dbReference type="OrthoDB" id="9991317at2759"/>
<sequence length="1295" mass="143620">MTSGSIGLSECTSGYQEVDGGESWHDVVRKRLDQLNIRIMSGENEDTNGILHDAFDLLSELETNQESTTGSCSKDPERLLLRSILEVRNASYSRFKQDWNPGYIDLAIRTGLKAVLLTPKSDVSKADLLHNVYISHQDRFKCLGQLQDLDKAIAYQTQAVLFTPEGDISMPTRLSDLGGACLKRFERLGKLEDIDKAIEQYSLAASLISGDSKDMAMILFSNLGAAHKTRFDRLGQADDIDKSIECHTHAVSAIPEGHSTAPELLGNLGSAYLSRFHRLSRPDDVEKAIECHTRALSLVSEACENTPRLLSGLGDSYQFRFELLGGIEDINRAVEYQFRGVSLVPEGHSSISTWLGHLGKSHMCRFKRLGQLDDINKAIEYQTRSVSLAPQHSLNMPTLLNNLGISYHARFERLGKYDDIEMAIQYNNQAVMLTPEDHPDMPMSLSNLGIAHRIRFSHLGQLEDIDKAIECQTRAVSLTPKGHAYIPVWLNNLGNSHQSRFNRSGKLEDLDKAIEFKAEAVSFTPSGHPNLPLRLSNLGISYRTRFERLKQLDDIDKAIQYQTKAVSLTPGGHATLPAWLNNLGNSHYSRFENIEKIEDIDKAIEHNARAVALTSGDHVDLPSRLSNLGNAHALRFHHLGKLDDNDKAIQYHNEAISLTPEGNANIPAFLNNLGDSHMSRFESLRNIEDINRAIEVKTQALSLTPEGHANVPPRLTNLGNAQWKRYQLSSDPESLDRSVECFRRAALSTTGDPRSKFFAACKWAQVTSSEPITDHLLAFQTAVNLIPHVIWFGTTITQRYSDARLIGDIATEAAAAAISAQQYDCALEWLEHARSIVWNQALQLRSPLDRLFAASPCLANTLQQVARELHDASFLPPHAATMPNDASFMERAAQRHRRLAEKYDELVDEVREIPGFENFLRPKKAPEFIGAAKTGPIFLINVHTSRCDALAVLPQCGKVEHIPLLDFSPAKAVKARALIQHSLHGLRERGFRVATMVSSQEDAFRNALAVLWTDVVRPILDHFELLYLVRVRQNVHTVDLPHVTWCATGPLAFLPLHAAGLFSEPGARVFDYVVSSYTPTLSALLFSDSALGNASHSSILSIGQENTPGHSALPETKSELSCIEKLTQSRICHTKLDGDNATIASVLNAMETHDWVHLACHAYQDLKDPTESGFFLHNGTLSLDKIMQQSFQNKGLAFLSACQTAAGDQELPDEVVHLASGMMLAGYPSVIATMWSVVDRDAPVIAERVYEQLLKSGKMDHKEAAKALHAAVGDLRAKVGEAEFARWVPYIHIGV</sequence>
<dbReference type="SUPFAM" id="SSF81901">
    <property type="entry name" value="HCP-like"/>
    <property type="match status" value="2"/>
</dbReference>
<dbReference type="Pfam" id="PF12770">
    <property type="entry name" value="CHAT"/>
    <property type="match status" value="1"/>
</dbReference>
<dbReference type="Proteomes" id="UP000383932">
    <property type="component" value="Unassembled WGS sequence"/>
</dbReference>
<evidence type="ECO:0000313" key="3">
    <source>
        <dbReference type="Proteomes" id="UP000383932"/>
    </source>
</evidence>
<feature type="domain" description="CHAT" evidence="1">
    <location>
        <begin position="1010"/>
        <end position="1294"/>
    </location>
</feature>
<comment type="caution">
    <text evidence="2">The sequence shown here is derived from an EMBL/GenBank/DDBJ whole genome shotgun (WGS) entry which is preliminary data.</text>
</comment>
<evidence type="ECO:0000313" key="2">
    <source>
        <dbReference type="EMBL" id="KAB5588050.1"/>
    </source>
</evidence>